<organism evidence="2 3">
    <name type="scientific">Alicyclobacillus macrosporangiidus</name>
    <dbReference type="NCBI Taxonomy" id="392015"/>
    <lineage>
        <taxon>Bacteria</taxon>
        <taxon>Bacillati</taxon>
        <taxon>Bacillota</taxon>
        <taxon>Bacilli</taxon>
        <taxon>Bacillales</taxon>
        <taxon>Alicyclobacillaceae</taxon>
        <taxon>Alicyclobacillus</taxon>
    </lineage>
</organism>
<keyword evidence="1" id="KW-0812">Transmembrane</keyword>
<proteinExistence type="predicted"/>
<evidence type="ECO:0000313" key="3">
    <source>
        <dbReference type="Proteomes" id="UP000183508"/>
    </source>
</evidence>
<feature type="transmembrane region" description="Helical" evidence="1">
    <location>
        <begin position="48"/>
        <end position="65"/>
    </location>
</feature>
<dbReference type="AlphaFoldDB" id="A0A1I7H9P9"/>
<protein>
    <submittedName>
        <fullName evidence="2">Uncharacterized protein</fullName>
    </submittedName>
</protein>
<name>A0A1I7H9P9_9BACL</name>
<keyword evidence="1" id="KW-1133">Transmembrane helix</keyword>
<keyword evidence="1" id="KW-0472">Membrane</keyword>
<sequence length="69" mass="7986">MENTRWIGESTLRRYRLQALSLALMWIGGIEVAASFIAKYWFQFDIHSTPYFFLALLAGIVLYIASKLI</sequence>
<evidence type="ECO:0000256" key="1">
    <source>
        <dbReference type="SAM" id="Phobius"/>
    </source>
</evidence>
<feature type="transmembrane region" description="Helical" evidence="1">
    <location>
        <begin position="20"/>
        <end position="42"/>
    </location>
</feature>
<accession>A0A1I7H9P9</accession>
<keyword evidence="3" id="KW-1185">Reference proteome</keyword>
<gene>
    <name evidence="2" type="ORF">SAMN05421543_10462</name>
</gene>
<dbReference type="EMBL" id="FPBV01000004">
    <property type="protein sequence ID" value="SFU57390.1"/>
    <property type="molecule type" value="Genomic_DNA"/>
</dbReference>
<dbReference type="STRING" id="392015.SAMN05421543_10462"/>
<reference evidence="3" key="1">
    <citation type="submission" date="2016-10" db="EMBL/GenBank/DDBJ databases">
        <authorList>
            <person name="Varghese N."/>
        </authorList>
    </citation>
    <scope>NUCLEOTIDE SEQUENCE [LARGE SCALE GENOMIC DNA]</scope>
    <source>
        <strain evidence="3">DSM 17980</strain>
    </source>
</reference>
<dbReference type="Proteomes" id="UP000183508">
    <property type="component" value="Unassembled WGS sequence"/>
</dbReference>
<evidence type="ECO:0000313" key="2">
    <source>
        <dbReference type="EMBL" id="SFU57390.1"/>
    </source>
</evidence>